<dbReference type="EMBL" id="SOFM01000011">
    <property type="protein sequence ID" value="TFC06059.1"/>
    <property type="molecule type" value="Genomic_DNA"/>
</dbReference>
<dbReference type="PANTHER" id="PTHR44013:SF1">
    <property type="entry name" value="ZINC-TYPE ALCOHOL DEHYDROGENASE-LIKE PROTEIN C16A3.02C"/>
    <property type="match status" value="1"/>
</dbReference>
<dbReference type="Gene3D" id="3.40.50.720">
    <property type="entry name" value="NAD(P)-binding Rossmann-like Domain"/>
    <property type="match status" value="1"/>
</dbReference>
<dbReference type="InterPro" id="IPR002364">
    <property type="entry name" value="Quin_OxRdtase/zeta-crystal_CS"/>
</dbReference>
<name>A0A4R8WB49_9MICO</name>
<dbReference type="SUPFAM" id="SSF51735">
    <property type="entry name" value="NAD(P)-binding Rossmann-fold domains"/>
    <property type="match status" value="1"/>
</dbReference>
<dbReference type="Gene3D" id="3.90.180.10">
    <property type="entry name" value="Medium-chain alcohol dehydrogenases, catalytic domain"/>
    <property type="match status" value="1"/>
</dbReference>
<dbReference type="Pfam" id="PF08240">
    <property type="entry name" value="ADH_N"/>
    <property type="match status" value="1"/>
</dbReference>
<accession>A0A4R8WB49</accession>
<dbReference type="CDD" id="cd08267">
    <property type="entry name" value="MDR1"/>
    <property type="match status" value="1"/>
</dbReference>
<keyword evidence="3" id="KW-1185">Reference proteome</keyword>
<proteinExistence type="predicted"/>
<dbReference type="Pfam" id="PF13602">
    <property type="entry name" value="ADH_zinc_N_2"/>
    <property type="match status" value="1"/>
</dbReference>
<dbReference type="InterPro" id="IPR013154">
    <property type="entry name" value="ADH-like_N"/>
</dbReference>
<evidence type="ECO:0000313" key="3">
    <source>
        <dbReference type="Proteomes" id="UP000297643"/>
    </source>
</evidence>
<evidence type="ECO:0000259" key="1">
    <source>
        <dbReference type="SMART" id="SM00829"/>
    </source>
</evidence>
<reference evidence="2 3" key="1">
    <citation type="submission" date="2019-03" db="EMBL/GenBank/DDBJ databases">
        <title>Genomics of glacier-inhabiting Cryobacterium strains.</title>
        <authorList>
            <person name="Liu Q."/>
            <person name="Xin Y.-H."/>
        </authorList>
    </citation>
    <scope>NUCLEOTIDE SEQUENCE [LARGE SCALE GENOMIC DNA]</scope>
    <source>
        <strain evidence="2 3">RHLT2-21</strain>
    </source>
</reference>
<dbReference type="GO" id="GO:0008270">
    <property type="term" value="F:zinc ion binding"/>
    <property type="evidence" value="ECO:0007669"/>
    <property type="project" value="InterPro"/>
</dbReference>
<feature type="domain" description="Enoyl reductase (ER)" evidence="1">
    <location>
        <begin position="10"/>
        <end position="320"/>
    </location>
</feature>
<dbReference type="Proteomes" id="UP000297643">
    <property type="component" value="Unassembled WGS sequence"/>
</dbReference>
<dbReference type="InterPro" id="IPR052733">
    <property type="entry name" value="Chloroplast_QOR"/>
</dbReference>
<dbReference type="SMART" id="SM00829">
    <property type="entry name" value="PKS_ER"/>
    <property type="match status" value="1"/>
</dbReference>
<dbReference type="SUPFAM" id="SSF50129">
    <property type="entry name" value="GroES-like"/>
    <property type="match status" value="1"/>
</dbReference>
<dbReference type="AlphaFoldDB" id="A0A4R8WB49"/>
<dbReference type="PROSITE" id="PS01162">
    <property type="entry name" value="QOR_ZETA_CRYSTAL"/>
    <property type="match status" value="1"/>
</dbReference>
<dbReference type="InterPro" id="IPR036291">
    <property type="entry name" value="NAD(P)-bd_dom_sf"/>
</dbReference>
<dbReference type="InterPro" id="IPR011032">
    <property type="entry name" value="GroES-like_sf"/>
</dbReference>
<dbReference type="InterPro" id="IPR020843">
    <property type="entry name" value="ER"/>
</dbReference>
<dbReference type="PANTHER" id="PTHR44013">
    <property type="entry name" value="ZINC-TYPE ALCOHOL DEHYDROGENASE-LIKE PROTEIN C16A3.02C"/>
    <property type="match status" value="1"/>
</dbReference>
<gene>
    <name evidence="2" type="ORF">E3O32_05440</name>
</gene>
<organism evidence="2 3">
    <name type="scientific">Cryobacterium mannosilyticum</name>
    <dbReference type="NCBI Taxonomy" id="1259190"/>
    <lineage>
        <taxon>Bacteria</taxon>
        <taxon>Bacillati</taxon>
        <taxon>Actinomycetota</taxon>
        <taxon>Actinomycetes</taxon>
        <taxon>Micrococcales</taxon>
        <taxon>Microbacteriaceae</taxon>
        <taxon>Cryobacterium</taxon>
    </lineage>
</organism>
<protein>
    <submittedName>
        <fullName evidence="2">NAD(P)-dependent alcohol dehydrogenase</fullName>
    </submittedName>
</protein>
<dbReference type="GO" id="GO:0016491">
    <property type="term" value="F:oxidoreductase activity"/>
    <property type="evidence" value="ECO:0007669"/>
    <property type="project" value="InterPro"/>
</dbReference>
<evidence type="ECO:0000313" key="2">
    <source>
        <dbReference type="EMBL" id="TFC06059.1"/>
    </source>
</evidence>
<comment type="caution">
    <text evidence="2">The sequence shown here is derived from an EMBL/GenBank/DDBJ whole genome shotgun (WGS) entry which is preliminary data.</text>
</comment>
<sequence>MEAIVQRRYGSPAVLGLERVDRPRIGDDDLLIRVRAAAVNHADWVLTTGRPLIGRLAFGLRRPKERVRGMDVAGLVEAVGAGVTGFRPGDEVYAQVPAGGFAEFTRAPAALVSPMPANLSFEQAATVPLAANTALQGLRDAGGLRAGQRVLVNGASGGVGSFAVQIARALGAEVTGVCSARNVDLVRSIGADEVIDYTRHDFTANGRRYDLILDLIGNHPVRSCIGSLTPAGTLVLSSGTGGRVLGPLGRVVGALVLSRFVSQSVRTFVGTPSRENLDLLRTLIESGKVTPVVDRSYPLRDVPEAIRHFAEVHARGKIAVTL</sequence>